<proteinExistence type="predicted"/>
<dbReference type="RefSeq" id="WP_285524664.1">
    <property type="nucleotide sequence ID" value="NZ_JASNGB010000165.1"/>
</dbReference>
<comment type="caution">
    <text evidence="2">The sequence shown here is derived from an EMBL/GenBank/DDBJ whole genome shotgun (WGS) entry which is preliminary data.</text>
</comment>
<dbReference type="Proteomes" id="UP001302059">
    <property type="component" value="Unassembled WGS sequence"/>
</dbReference>
<feature type="compositionally biased region" description="Basic and acidic residues" evidence="1">
    <location>
        <begin position="70"/>
        <end position="79"/>
    </location>
</feature>
<sequence length="381" mass="43412">MTRRWPSREELYDLVWSKPAEEVAADLGITGTALTKVCARRNIPKPPRGYWARLRAGQPVKRTPLPKSETPTKKAKAERPAFVPPPVTQTSPRPQVVQRTERAYEGADTDVWGRLVPRWTGTTEYLDLMVSRDALPRALQVMSRLIEEARAAGMTVTAQHRSTFLEVGGEQVRLRLKEQVRSQEGLPLLPARSTWDTPSRQKAQGTGKLSLLVLDPTGDVPTASWCDGPLPLEDQMSGIIGAFRAVPGRAEQRRQAQAAEAERRRQQELETQRLRIIEAQRQVELRRRREEEQACRETLLAHARRWEEGQRLRAYLDWVRTQLQGSPDAGTEAFRAWLAWAERELLALDPVRSRELRALTVRVQRMTGWLPLGEVIPDSRR</sequence>
<reference evidence="2 3" key="1">
    <citation type="submission" date="2023-05" db="EMBL/GenBank/DDBJ databases">
        <authorList>
            <person name="Gao F."/>
        </authorList>
    </citation>
    <scope>NUCLEOTIDE SEQUENCE [LARGE SCALE GENOMIC DNA]</scope>
    <source>
        <strain evidence="2 3">MIMF12</strain>
    </source>
</reference>
<protein>
    <submittedName>
        <fullName evidence="2">Uncharacterized protein</fullName>
    </submittedName>
</protein>
<organism evidence="2 3">
    <name type="scientific">Deinococcus rhizophilus</name>
    <dbReference type="NCBI Taxonomy" id="3049544"/>
    <lineage>
        <taxon>Bacteria</taxon>
        <taxon>Thermotogati</taxon>
        <taxon>Deinococcota</taxon>
        <taxon>Deinococci</taxon>
        <taxon>Deinococcales</taxon>
        <taxon>Deinococcaceae</taxon>
        <taxon>Deinococcus</taxon>
    </lineage>
</organism>
<evidence type="ECO:0000256" key="1">
    <source>
        <dbReference type="SAM" id="MobiDB-lite"/>
    </source>
</evidence>
<name>A0ABT7JMR2_9DEIO</name>
<dbReference type="EMBL" id="JASNGB010000165">
    <property type="protein sequence ID" value="MDL2345218.1"/>
    <property type="molecule type" value="Genomic_DNA"/>
</dbReference>
<accession>A0ABT7JMR2</accession>
<evidence type="ECO:0000313" key="2">
    <source>
        <dbReference type="EMBL" id="MDL2345218.1"/>
    </source>
</evidence>
<feature type="compositionally biased region" description="Polar residues" evidence="1">
    <location>
        <begin position="194"/>
        <end position="204"/>
    </location>
</feature>
<evidence type="ECO:0000313" key="3">
    <source>
        <dbReference type="Proteomes" id="UP001302059"/>
    </source>
</evidence>
<feature type="region of interest" description="Disordered" evidence="1">
    <location>
        <begin position="57"/>
        <end position="96"/>
    </location>
</feature>
<gene>
    <name evidence="2" type="ORF">QOL99_13820</name>
</gene>
<feature type="region of interest" description="Disordered" evidence="1">
    <location>
        <begin position="189"/>
        <end position="208"/>
    </location>
</feature>
<keyword evidence="3" id="KW-1185">Reference proteome</keyword>